<dbReference type="EMBL" id="KK207898">
    <property type="protein sequence ID" value="EZF49698.1"/>
    <property type="molecule type" value="Genomic_DNA"/>
</dbReference>
<reference evidence="1" key="1">
    <citation type="submission" date="2014-02" db="EMBL/GenBank/DDBJ databases">
        <title>The Genome Sequence of Trichophyton rubrum (morphotype fischeri) CBS 288.86.</title>
        <authorList>
            <consortium name="The Broad Institute Genomics Platform"/>
            <person name="Cuomo C.A."/>
            <person name="White T.C."/>
            <person name="Graser Y."/>
            <person name="Martinez-Rossi N."/>
            <person name="Heitman J."/>
            <person name="Young S.K."/>
            <person name="Zeng Q."/>
            <person name="Gargeya S."/>
            <person name="Abouelleil A."/>
            <person name="Alvarado L."/>
            <person name="Chapman S.B."/>
            <person name="Gainer-Dewar J."/>
            <person name="Goldberg J."/>
            <person name="Griggs A."/>
            <person name="Gujja S."/>
            <person name="Hansen M."/>
            <person name="Howarth C."/>
            <person name="Imamovic A."/>
            <person name="Larimer J."/>
            <person name="Martinez D."/>
            <person name="Murphy C."/>
            <person name="Pearson M.D."/>
            <person name="Persinoti G."/>
            <person name="Poon T."/>
            <person name="Priest M."/>
            <person name="Roberts A.D."/>
            <person name="Saif S."/>
            <person name="Shea T.D."/>
            <person name="Sykes S.N."/>
            <person name="Wortman J."/>
            <person name="Nusbaum C."/>
            <person name="Birren B."/>
        </authorList>
    </citation>
    <scope>NUCLEOTIDE SEQUENCE [LARGE SCALE GENOMIC DNA]</scope>
    <source>
        <strain evidence="1">CBS 288.86</strain>
    </source>
</reference>
<sequence length="126" mass="13907">MHQCNCTTKSEASRRSGHLYNAKRASHINRGPIGAAASAGNQVETLDAETLPSIIDVYLSAVLDEVEEVEVCKYRYSTAKRCLVAFLGHGVSEPVRLLKYERPAISVLIAPENNTGRRFTPGRDYK</sequence>
<gene>
    <name evidence="1" type="ORF">H103_06762</name>
</gene>
<organism evidence="1">
    <name type="scientific">Trichophyton rubrum CBS 288.86</name>
    <dbReference type="NCBI Taxonomy" id="1215330"/>
    <lineage>
        <taxon>Eukaryota</taxon>
        <taxon>Fungi</taxon>
        <taxon>Dikarya</taxon>
        <taxon>Ascomycota</taxon>
        <taxon>Pezizomycotina</taxon>
        <taxon>Eurotiomycetes</taxon>
        <taxon>Eurotiomycetidae</taxon>
        <taxon>Onygenales</taxon>
        <taxon>Arthrodermataceae</taxon>
        <taxon>Trichophyton</taxon>
    </lineage>
</organism>
<name>A0A022VVG1_TRIRU</name>
<evidence type="ECO:0000313" key="1">
    <source>
        <dbReference type="EMBL" id="EZF49698.1"/>
    </source>
</evidence>
<proteinExistence type="predicted"/>
<dbReference type="HOGENOM" id="CLU_1983155_0_0_1"/>
<accession>A0A022VVG1</accession>
<dbReference type="AlphaFoldDB" id="A0A022VVG1"/>
<dbReference type="Proteomes" id="UP000023758">
    <property type="component" value="Unassembled WGS sequence"/>
</dbReference>
<protein>
    <submittedName>
        <fullName evidence="1">Uncharacterized protein</fullName>
    </submittedName>
</protein>